<dbReference type="PROSITE" id="PS51084">
    <property type="entry name" value="HIT_2"/>
    <property type="match status" value="1"/>
</dbReference>
<evidence type="ECO:0000313" key="4">
    <source>
        <dbReference type="EMBL" id="MFB9990671.1"/>
    </source>
</evidence>
<dbReference type="SUPFAM" id="SSF55729">
    <property type="entry name" value="Acyl-CoA N-acyltransferases (Nat)"/>
    <property type="match status" value="1"/>
</dbReference>
<dbReference type="Gene3D" id="3.30.428.10">
    <property type="entry name" value="HIT-like"/>
    <property type="match status" value="1"/>
</dbReference>
<keyword evidence="4" id="KW-0808">Transferase</keyword>
<feature type="domain" description="HIT" evidence="2">
    <location>
        <begin position="67"/>
        <end position="139"/>
    </location>
</feature>
<gene>
    <name evidence="4" type="ORF">ACFFLM_01530</name>
</gene>
<dbReference type="CDD" id="cd04301">
    <property type="entry name" value="NAT_SF"/>
    <property type="match status" value="1"/>
</dbReference>
<dbReference type="InterPro" id="IPR019808">
    <property type="entry name" value="Histidine_triad_CS"/>
</dbReference>
<dbReference type="InterPro" id="IPR000182">
    <property type="entry name" value="GNAT_dom"/>
</dbReference>
<dbReference type="Pfam" id="PF01230">
    <property type="entry name" value="HIT"/>
    <property type="match status" value="1"/>
</dbReference>
<keyword evidence="5" id="KW-1185">Reference proteome</keyword>
<dbReference type="SUPFAM" id="SSF54197">
    <property type="entry name" value="HIT-like"/>
    <property type="match status" value="1"/>
</dbReference>
<feature type="domain" description="N-acetyltransferase" evidence="3">
    <location>
        <begin position="202"/>
        <end position="329"/>
    </location>
</feature>
<evidence type="ECO:0000259" key="2">
    <source>
        <dbReference type="PROSITE" id="PS51084"/>
    </source>
</evidence>
<dbReference type="RefSeq" id="WP_380004826.1">
    <property type="nucleotide sequence ID" value="NZ_JBHLYR010000008.1"/>
</dbReference>
<dbReference type="Pfam" id="PF13508">
    <property type="entry name" value="Acetyltransf_7"/>
    <property type="match status" value="1"/>
</dbReference>
<evidence type="ECO:0000256" key="1">
    <source>
        <dbReference type="PROSITE-ProRule" id="PRU00464"/>
    </source>
</evidence>
<dbReference type="EC" id="2.3.1.-" evidence="4"/>
<comment type="caution">
    <text evidence="4">The sequence shown here is derived from an EMBL/GenBank/DDBJ whole genome shotgun (WGS) entry which is preliminary data.</text>
</comment>
<dbReference type="PROSITE" id="PS51186">
    <property type="entry name" value="GNAT"/>
    <property type="match status" value="1"/>
</dbReference>
<feature type="short sequence motif" description="Histidine triad motif" evidence="1">
    <location>
        <begin position="124"/>
        <end position="128"/>
    </location>
</feature>
<keyword evidence="4" id="KW-0012">Acyltransferase</keyword>
<dbReference type="InterPro" id="IPR011146">
    <property type="entry name" value="HIT-like"/>
</dbReference>
<dbReference type="InterPro" id="IPR016181">
    <property type="entry name" value="Acyl_CoA_acyltransferase"/>
</dbReference>
<accession>A0ABV6AVK1</accession>
<dbReference type="Proteomes" id="UP001589733">
    <property type="component" value="Unassembled WGS sequence"/>
</dbReference>
<name>A0ABV6AVK1_9DEIO</name>
<dbReference type="InterPro" id="IPR036265">
    <property type="entry name" value="HIT-like_sf"/>
</dbReference>
<dbReference type="EMBL" id="JBHLYR010000008">
    <property type="protein sequence ID" value="MFB9990671.1"/>
    <property type="molecule type" value="Genomic_DNA"/>
</dbReference>
<dbReference type="InterPro" id="IPR052908">
    <property type="entry name" value="AP-4-A_phosphorylase"/>
</dbReference>
<organism evidence="4 5">
    <name type="scientific">Deinococcus oregonensis</name>
    <dbReference type="NCBI Taxonomy" id="1805970"/>
    <lineage>
        <taxon>Bacteria</taxon>
        <taxon>Thermotogati</taxon>
        <taxon>Deinococcota</taxon>
        <taxon>Deinococci</taxon>
        <taxon>Deinococcales</taxon>
        <taxon>Deinococcaceae</taxon>
        <taxon>Deinococcus</taxon>
    </lineage>
</organism>
<dbReference type="GO" id="GO:0016746">
    <property type="term" value="F:acyltransferase activity"/>
    <property type="evidence" value="ECO:0007669"/>
    <property type="project" value="UniProtKB-KW"/>
</dbReference>
<reference evidence="4 5" key="1">
    <citation type="submission" date="2024-09" db="EMBL/GenBank/DDBJ databases">
        <authorList>
            <person name="Sun Q."/>
            <person name="Mori K."/>
        </authorList>
    </citation>
    <scope>NUCLEOTIDE SEQUENCE [LARGE SCALE GENOMIC DNA]</scope>
    <source>
        <strain evidence="4 5">JCM 13503</strain>
    </source>
</reference>
<dbReference type="PANTHER" id="PTHR42997:SF1">
    <property type="entry name" value="AP-4-A PHOSPHORYLASE"/>
    <property type="match status" value="1"/>
</dbReference>
<sequence>MMDVTVKLDGTLLAKRQQEWAHHLANPAENPLSTRADFEGGEIVLENDLCVYTYDSRYTDGLPYSGLIVTKRPCATVFDLTPAEAAATHALLIEVKAHLDAVVRPDGYTVGWNVNPAGGQHIPHVHLHVIPRWNIDAAAGMGLRWFFRQVAVQEEEQKRRRRLAEAHAPADLTPVSEFEGVPMTATELATIPAVLPLTQQHVKLREALPADFPVILDLLARCGLHTSSVTPEGSTYWIAELNGVPGGCIGLEHGQGVSLIRSTAVLPGSRSQGLGRALVRSALTQASLRGDHTVYLFSQEAGDYWRRFGFVPTSGDELSAALSDAPQVKSGLCRGWINEEQAWKFELLQRGSAGQ</sequence>
<protein>
    <submittedName>
        <fullName evidence="4">GNAT family N-acetyltransferase</fullName>
        <ecNumber evidence="4">2.3.1.-</ecNumber>
    </submittedName>
</protein>
<evidence type="ECO:0000313" key="5">
    <source>
        <dbReference type="Proteomes" id="UP001589733"/>
    </source>
</evidence>
<evidence type="ECO:0000259" key="3">
    <source>
        <dbReference type="PROSITE" id="PS51186"/>
    </source>
</evidence>
<dbReference type="Gene3D" id="3.40.630.30">
    <property type="match status" value="1"/>
</dbReference>
<dbReference type="PANTHER" id="PTHR42997">
    <property type="entry name" value="HIT FAMILY HYDROLASE"/>
    <property type="match status" value="1"/>
</dbReference>
<proteinExistence type="predicted"/>
<dbReference type="PROSITE" id="PS00892">
    <property type="entry name" value="HIT_1"/>
    <property type="match status" value="1"/>
</dbReference>